<reference evidence="1" key="1">
    <citation type="submission" date="2015-05" db="UniProtKB">
        <authorList>
            <consortium name="EnsemblMetazoa"/>
        </authorList>
    </citation>
    <scope>IDENTIFICATION</scope>
</reference>
<name>T1I4M8_RHOPR</name>
<dbReference type="HOGENOM" id="CLU_585704_0_0_1"/>
<dbReference type="AlphaFoldDB" id="T1I4M8"/>
<keyword evidence="2" id="KW-1185">Reference proteome</keyword>
<protein>
    <submittedName>
        <fullName evidence="1">Uncharacterized protein</fullName>
    </submittedName>
</protein>
<dbReference type="Proteomes" id="UP000015103">
    <property type="component" value="Unassembled WGS sequence"/>
</dbReference>
<accession>T1I4M8</accession>
<evidence type="ECO:0000313" key="1">
    <source>
        <dbReference type="EnsemblMetazoa" id="RPRC011247-PA"/>
    </source>
</evidence>
<organism evidence="1 2">
    <name type="scientific">Rhodnius prolixus</name>
    <name type="common">Triatomid bug</name>
    <dbReference type="NCBI Taxonomy" id="13249"/>
    <lineage>
        <taxon>Eukaryota</taxon>
        <taxon>Metazoa</taxon>
        <taxon>Ecdysozoa</taxon>
        <taxon>Arthropoda</taxon>
        <taxon>Hexapoda</taxon>
        <taxon>Insecta</taxon>
        <taxon>Pterygota</taxon>
        <taxon>Neoptera</taxon>
        <taxon>Paraneoptera</taxon>
        <taxon>Hemiptera</taxon>
        <taxon>Heteroptera</taxon>
        <taxon>Panheteroptera</taxon>
        <taxon>Cimicomorpha</taxon>
        <taxon>Reduviidae</taxon>
        <taxon>Triatominae</taxon>
        <taxon>Rhodnius</taxon>
    </lineage>
</organism>
<sequence>MTKMESSTDFKSFLAISIIRSKPTNLSLNEYVENIQNACLREWQNVSIGRCKETSSEECDFPPKNYNTNEVVSFENRIISVQRNNVLKVINNLLPSCSYQDDSDLGSEEWFPSITDDIKLPKTFDGCDSSSDNESLADDNAEFMRALIKLKFAVNSRKTLILKRSNSTKQTNLSLHSLKEIEPIPNKTFSNEIDSGLASIETSANTCEYRSFSTSLLRYVTNSSKTDIIVEKCLQTVFNYIKNSLTKHAVICFNYWKDSILENIFNILKEVSFDGICSDAIISFLESVLESIWNSEDINKHIDWEYQCIMLNELCCTLIICENTLKFLINKLNTAVEKVNEMKTTLLKTSDQYLIEKMPHFIDMTSVLLLKWKRFYDKQTKSSSNNLDNNEPEKAITNIWKKKWNVELDNIESEENMIKNWKETFEKLIVCTTKNYPLISLMTVDLVNVVDSLLADSVKLNNANIED</sequence>
<dbReference type="EMBL" id="ACPB03011120">
    <property type="status" value="NOT_ANNOTATED_CDS"/>
    <property type="molecule type" value="Genomic_DNA"/>
</dbReference>
<dbReference type="InParanoid" id="T1I4M8"/>
<evidence type="ECO:0000313" key="2">
    <source>
        <dbReference type="Proteomes" id="UP000015103"/>
    </source>
</evidence>
<dbReference type="EnsemblMetazoa" id="RPRC011247-RA">
    <property type="protein sequence ID" value="RPRC011247-PA"/>
    <property type="gene ID" value="RPRC011247"/>
</dbReference>
<dbReference type="OMA" id="TSANTCE"/>
<dbReference type="VEuPathDB" id="VectorBase:RPRC011247"/>
<proteinExistence type="predicted"/>